<sequence>MSMNDSILLDVQADVATITLNRPLLGNAIDLPMAQALLKAAIECDQQSAIKTVVLTGSGKLFCAGGDLDSFVAAGDGIGGFLSELAGTLHLAVSRLMRMQKPLVVLVNGPAAGAGMSLSLVGDIVLAEPGASFTPAYGAIGLSPDGGLTWLLPRLVGLRRAQEIILLNKRISAEQAQANGLITRVVSEGQLRSEGIDVAHSLASMNVSALGRVRSLLLDTHGTSLETQLENEARSISSVAGQPYVREKVAAFVEQRNNKNKKESSHG</sequence>
<protein>
    <submittedName>
        <fullName evidence="4">Enoyl-CoA hydratase</fullName>
    </submittedName>
</protein>
<dbReference type="InterPro" id="IPR029045">
    <property type="entry name" value="ClpP/crotonase-like_dom_sf"/>
</dbReference>
<organism evidence="4 5">
    <name type="scientific">Pseudomonas hunanensis</name>
    <dbReference type="NCBI Taxonomy" id="1247546"/>
    <lineage>
        <taxon>Bacteria</taxon>
        <taxon>Pseudomonadati</taxon>
        <taxon>Pseudomonadota</taxon>
        <taxon>Gammaproteobacteria</taxon>
        <taxon>Pseudomonadales</taxon>
        <taxon>Pseudomonadaceae</taxon>
        <taxon>Pseudomonas</taxon>
    </lineage>
</organism>
<keyword evidence="3" id="KW-0413">Isomerase</keyword>
<evidence type="ECO:0000313" key="5">
    <source>
        <dbReference type="Proteomes" id="UP000704738"/>
    </source>
</evidence>
<comment type="subcellular location">
    <subcellularLocation>
        <location evidence="1">Peroxisome</location>
    </subcellularLocation>
</comment>
<accession>A0ABD6MWU3</accession>
<dbReference type="GO" id="GO:0004165">
    <property type="term" value="F:delta(3)-delta(2)-enoyl-CoA isomerase activity"/>
    <property type="evidence" value="ECO:0007669"/>
    <property type="project" value="UniProtKB-ARBA"/>
</dbReference>
<evidence type="ECO:0000256" key="3">
    <source>
        <dbReference type="ARBA" id="ARBA00023235"/>
    </source>
</evidence>
<dbReference type="InterPro" id="IPR051053">
    <property type="entry name" value="ECH/Chromodomain_protein"/>
</dbReference>
<dbReference type="SUPFAM" id="SSF52096">
    <property type="entry name" value="ClpP/crotonase"/>
    <property type="match status" value="1"/>
</dbReference>
<evidence type="ECO:0000256" key="2">
    <source>
        <dbReference type="ARBA" id="ARBA00023140"/>
    </source>
</evidence>
<dbReference type="InterPro" id="IPR001753">
    <property type="entry name" value="Enoyl-CoA_hydra/iso"/>
</dbReference>
<proteinExistence type="predicted"/>
<dbReference type="CDD" id="cd06558">
    <property type="entry name" value="crotonase-like"/>
    <property type="match status" value="1"/>
</dbReference>
<dbReference type="EMBL" id="QJRE01000089">
    <property type="protein sequence ID" value="NWL45043.1"/>
    <property type="molecule type" value="Genomic_DNA"/>
</dbReference>
<dbReference type="Gene3D" id="3.90.226.10">
    <property type="entry name" value="2-enoyl-CoA Hydratase, Chain A, domain 1"/>
    <property type="match status" value="1"/>
</dbReference>
<keyword evidence="2" id="KW-0576">Peroxisome</keyword>
<evidence type="ECO:0000256" key="1">
    <source>
        <dbReference type="ARBA" id="ARBA00004275"/>
    </source>
</evidence>
<evidence type="ECO:0000313" key="4">
    <source>
        <dbReference type="EMBL" id="NWL45043.1"/>
    </source>
</evidence>
<dbReference type="Pfam" id="PF00378">
    <property type="entry name" value="ECH_1"/>
    <property type="match status" value="1"/>
</dbReference>
<dbReference type="PANTHER" id="PTHR43684">
    <property type="match status" value="1"/>
</dbReference>
<gene>
    <name evidence="4" type="ORF">DM819_03970</name>
</gene>
<comment type="caution">
    <text evidence="4">The sequence shown here is derived from an EMBL/GenBank/DDBJ whole genome shotgun (WGS) entry which is preliminary data.</text>
</comment>
<dbReference type="AlphaFoldDB" id="A0ABD6MWU3"/>
<dbReference type="PANTHER" id="PTHR43684:SF1">
    <property type="entry name" value="ENOYL-COA DELTA ISOMERASE 2"/>
    <property type="match status" value="1"/>
</dbReference>
<dbReference type="Proteomes" id="UP000704738">
    <property type="component" value="Unassembled WGS sequence"/>
</dbReference>
<name>A0ABD6MWU3_9PSED</name>
<reference evidence="4 5" key="1">
    <citation type="submission" date="2018-06" db="EMBL/GenBank/DDBJ databases">
        <title>Bacteria isolated from soil of Wuhan.</title>
        <authorList>
            <person name="Xiang W."/>
            <person name="Huang C."/>
        </authorList>
    </citation>
    <scope>NUCLEOTIDE SEQUENCE [LARGE SCALE GENOMIC DNA]</scope>
    <source>
        <strain evidence="5">xwS4</strain>
    </source>
</reference>